<keyword evidence="4" id="KW-1185">Reference proteome</keyword>
<feature type="region of interest" description="Disordered" evidence="2">
    <location>
        <begin position="117"/>
        <end position="139"/>
    </location>
</feature>
<organism evidence="3 4">
    <name type="scientific">Rousettus aegyptiacus</name>
    <name type="common">Egyptian fruit bat</name>
    <name type="synonym">Pteropus aegyptiacus</name>
    <dbReference type="NCBI Taxonomy" id="9407"/>
    <lineage>
        <taxon>Eukaryota</taxon>
        <taxon>Metazoa</taxon>
        <taxon>Chordata</taxon>
        <taxon>Craniata</taxon>
        <taxon>Vertebrata</taxon>
        <taxon>Euteleostomi</taxon>
        <taxon>Mammalia</taxon>
        <taxon>Eutheria</taxon>
        <taxon>Laurasiatheria</taxon>
        <taxon>Chiroptera</taxon>
        <taxon>Yinpterochiroptera</taxon>
        <taxon>Pteropodoidea</taxon>
        <taxon>Pteropodidae</taxon>
        <taxon>Rousettinae</taxon>
        <taxon>Rousettus</taxon>
    </lineage>
</organism>
<comment type="caution">
    <text evidence="3">The sequence shown here is derived from an EMBL/GenBank/DDBJ whole genome shotgun (WGS) entry which is preliminary data.</text>
</comment>
<feature type="region of interest" description="Disordered" evidence="2">
    <location>
        <begin position="1025"/>
        <end position="1062"/>
    </location>
</feature>
<sequence>MSEDFSSPEHALPHSFCVDTSSEVSSAQISAFKDKSSSVPPLVSNGVDVASQTPLPAPQQTQRNEPRVRLPDSSDSVRQMLEDEMFKLVQLQQINFMSLMQIVGSQNVPHGSVPCQLAGQPQNGGLPPASQSLPTTSLSSAPAANTHLYLLSLSSAIPKTPRLIPAAKAFRPGDGFPLLQFQPKHEFKPLSFHTERVPQVPFRPPPQPREAWGSSDSSHPPLPQRGVHTTSASHLNLSQYNTEAIKKAVEQKKWEKTVNTEIPKHMNSDQYMGQENLTPQQDSSIFMKPEKLFNVKPGPLEISSQNSYGLPLLHLQLKPPNVFSSVSRASVTVPSIPVSTVAEERKSPKLLLLHSCLSQENMYKTPQLIPLENLIAFKQSQQKLTHLFERGDSELHQLLKVKIEPSEVRQGKDSKKRQRRRAEKELQEKGSEKLKRKPSVTFQPEDAIINDDDSEIVMKPKEQHEHHGSQPLDDFEIPFEMLKDDVTTSAGLHFMASVRKKAVGCQDASTNTDPDKEAASQEVVFECHKNQQIISSTSECEPLNVPQQLALGACRKLKLSTEISEKPLSPSASDEVGHTYINVIDIEADDLEELPVREEPSDDIIRQHLEVPSSAELHYMATSVTSAVPLHNFKSQESDSSAVDLFLKSAKVSPSSLDRRSQRAGIAKAKEPGITSPTSSEIQQDKDMPKPEFQVKEQSSKSDAAEDYRLPADLLQELLQDVSATRPAPSSAACHLKHLTAKLQEIDEQLLAIQNVAENIEQDFPRRGMLDQHYKVETVDHIELSPGPESEKTLASKTISIPKEGSGLVHFLTHMNKEDQSDKEQTVEAEFSVTETLSSQKTCVFPSADSAVSLSSDQNATVPGVNNSDELFESVSVDPLQMTGLTDIADIIDDLITKDGVSSEELGLTEQQARRISRIQHSSGRCLQRTEKERREIQVWMKRKRKERMAEYLNQLAEKRGQEHDPFCPRSNPFYMTSREIRLRQKMKQEKDRLLLSDHYSRRISQAYSLMNELLSESVQLPATAHKALPEKRRTAQISRRQRSLSPRGENRHGHDFPLNRPGKVRCLSKPSYIPKGKPVGQPQGSPWPRGTATFTVQKRAAGARVAVRKAAQCPAAFQKGSPVPCHGLQHTKRHESVGLAPQTREVCIEYEREETVVSPWTLPADIHKILHETHNSLLQDLSQTEEESAPPLGADGTDSVSESTGSILSKLDWNAIEDMVTGVEDESLSAQWALGL</sequence>
<gene>
    <name evidence="3" type="ORF">HJG63_003269</name>
</gene>
<feature type="compositionally biased region" description="Basic and acidic residues" evidence="2">
    <location>
        <begin position="1049"/>
        <end position="1058"/>
    </location>
</feature>
<evidence type="ECO:0000313" key="4">
    <source>
        <dbReference type="Proteomes" id="UP000593571"/>
    </source>
</evidence>
<feature type="compositionally biased region" description="Polar residues" evidence="2">
    <location>
        <begin position="119"/>
        <end position="139"/>
    </location>
</feature>
<dbReference type="AlphaFoldDB" id="A0A7J8EXV0"/>
<feature type="compositionally biased region" description="Basic and acidic residues" evidence="2">
    <location>
        <begin position="683"/>
        <end position="706"/>
    </location>
</feature>
<dbReference type="Proteomes" id="UP000593571">
    <property type="component" value="Unassembled WGS sequence"/>
</dbReference>
<dbReference type="GO" id="GO:0035869">
    <property type="term" value="C:ciliary transition zone"/>
    <property type="evidence" value="ECO:0007669"/>
    <property type="project" value="TreeGrafter"/>
</dbReference>
<feature type="region of interest" description="Disordered" evidence="2">
    <location>
        <begin position="195"/>
        <end position="235"/>
    </location>
</feature>
<feature type="region of interest" description="Disordered" evidence="2">
    <location>
        <begin position="1181"/>
        <end position="1204"/>
    </location>
</feature>
<dbReference type="InterPro" id="IPR028236">
    <property type="entry name" value="CPLANE1"/>
</dbReference>
<feature type="compositionally biased region" description="Basic and acidic residues" evidence="2">
    <location>
        <begin position="422"/>
        <end position="433"/>
    </location>
</feature>
<feature type="coiled-coil region" evidence="1">
    <location>
        <begin position="736"/>
        <end position="763"/>
    </location>
</feature>
<evidence type="ECO:0000256" key="1">
    <source>
        <dbReference type="SAM" id="Coils"/>
    </source>
</evidence>
<evidence type="ECO:0000256" key="2">
    <source>
        <dbReference type="SAM" id="MobiDB-lite"/>
    </source>
</evidence>
<dbReference type="PANTHER" id="PTHR14492">
    <property type="entry name" value="JBTS17"/>
    <property type="match status" value="1"/>
</dbReference>
<proteinExistence type="predicted"/>
<dbReference type="EMBL" id="JACASE010000008">
    <property type="protein sequence ID" value="KAF6440233.1"/>
    <property type="molecule type" value="Genomic_DNA"/>
</dbReference>
<dbReference type="Pfam" id="PF15392">
    <property type="entry name" value="Joubert"/>
    <property type="match status" value="1"/>
</dbReference>
<evidence type="ECO:0000313" key="3">
    <source>
        <dbReference type="EMBL" id="KAF6440233.1"/>
    </source>
</evidence>
<protein>
    <submittedName>
        <fullName evidence="3">Ciliogenesis and planar polarity effector 1</fullName>
    </submittedName>
</protein>
<name>A0A7J8EXV0_ROUAE</name>
<feature type="region of interest" description="Disordered" evidence="2">
    <location>
        <begin position="29"/>
        <end position="74"/>
    </location>
</feature>
<keyword evidence="1" id="KW-0175">Coiled coil</keyword>
<feature type="region of interest" description="Disordered" evidence="2">
    <location>
        <begin position="657"/>
        <end position="706"/>
    </location>
</feature>
<feature type="region of interest" description="Disordered" evidence="2">
    <location>
        <begin position="406"/>
        <end position="452"/>
    </location>
</feature>
<dbReference type="GO" id="GO:0060271">
    <property type="term" value="P:cilium assembly"/>
    <property type="evidence" value="ECO:0007669"/>
    <property type="project" value="TreeGrafter"/>
</dbReference>
<accession>A0A7J8EXV0</accession>
<feature type="compositionally biased region" description="Polar residues" evidence="2">
    <location>
        <begin position="50"/>
        <end position="63"/>
    </location>
</feature>
<dbReference type="PANTHER" id="PTHR14492:SF4">
    <property type="entry name" value="CILIOGENESIS AND PLANAR POLARITY EFFECTOR 1"/>
    <property type="match status" value="1"/>
</dbReference>
<reference evidence="3 4" key="1">
    <citation type="journal article" date="2020" name="Nature">
        <title>Six reference-quality genomes reveal evolution of bat adaptations.</title>
        <authorList>
            <person name="Jebb D."/>
            <person name="Huang Z."/>
            <person name="Pippel M."/>
            <person name="Hughes G.M."/>
            <person name="Lavrichenko K."/>
            <person name="Devanna P."/>
            <person name="Winkler S."/>
            <person name="Jermiin L.S."/>
            <person name="Skirmuntt E.C."/>
            <person name="Katzourakis A."/>
            <person name="Burkitt-Gray L."/>
            <person name="Ray D.A."/>
            <person name="Sullivan K.A.M."/>
            <person name="Roscito J.G."/>
            <person name="Kirilenko B.M."/>
            <person name="Davalos L.M."/>
            <person name="Corthals A.P."/>
            <person name="Power M.L."/>
            <person name="Jones G."/>
            <person name="Ransome R.D."/>
            <person name="Dechmann D.K.N."/>
            <person name="Locatelli A.G."/>
            <person name="Puechmaille S.J."/>
            <person name="Fedrigo O."/>
            <person name="Jarvis E.D."/>
            <person name="Hiller M."/>
            <person name="Vernes S.C."/>
            <person name="Myers E.W."/>
            <person name="Teeling E.C."/>
        </authorList>
    </citation>
    <scope>NUCLEOTIDE SEQUENCE [LARGE SCALE GENOMIC DNA]</scope>
    <source>
        <strain evidence="3">MRouAeg1</strain>
        <tissue evidence="3">Muscle</tissue>
    </source>
</reference>